<reference evidence="2" key="1">
    <citation type="submission" date="2021-01" db="EMBL/GenBank/DDBJ databases">
        <title>Whole genome shotgun sequence of Planosporangium mesophilum NBRC 109066.</title>
        <authorList>
            <person name="Komaki H."/>
            <person name="Tamura T."/>
        </authorList>
    </citation>
    <scope>NUCLEOTIDE SEQUENCE</scope>
    <source>
        <strain evidence="2">NBRC 109066</strain>
    </source>
</reference>
<organism evidence="2 3">
    <name type="scientific">Planosporangium mesophilum</name>
    <dbReference type="NCBI Taxonomy" id="689768"/>
    <lineage>
        <taxon>Bacteria</taxon>
        <taxon>Bacillati</taxon>
        <taxon>Actinomycetota</taxon>
        <taxon>Actinomycetes</taxon>
        <taxon>Micromonosporales</taxon>
        <taxon>Micromonosporaceae</taxon>
        <taxon>Planosporangium</taxon>
    </lineage>
</organism>
<feature type="transmembrane region" description="Helical" evidence="1">
    <location>
        <begin position="199"/>
        <end position="219"/>
    </location>
</feature>
<evidence type="ECO:0000256" key="1">
    <source>
        <dbReference type="SAM" id="Phobius"/>
    </source>
</evidence>
<dbReference type="GO" id="GO:0140359">
    <property type="term" value="F:ABC-type transporter activity"/>
    <property type="evidence" value="ECO:0007669"/>
    <property type="project" value="InterPro"/>
</dbReference>
<protein>
    <recommendedName>
        <fullName evidence="4">ABC transporter permease</fullName>
    </recommendedName>
</protein>
<evidence type="ECO:0008006" key="4">
    <source>
        <dbReference type="Google" id="ProtNLM"/>
    </source>
</evidence>
<feature type="transmembrane region" description="Helical" evidence="1">
    <location>
        <begin position="253"/>
        <end position="274"/>
    </location>
</feature>
<dbReference type="RefSeq" id="WP_168112749.1">
    <property type="nucleotide sequence ID" value="NZ_BOON01000005.1"/>
</dbReference>
<dbReference type="Proteomes" id="UP000599074">
    <property type="component" value="Unassembled WGS sequence"/>
</dbReference>
<feature type="transmembrane region" description="Helical" evidence="1">
    <location>
        <begin position="130"/>
        <end position="150"/>
    </location>
</feature>
<dbReference type="PANTHER" id="PTHR37305:SF1">
    <property type="entry name" value="MEMBRANE PROTEIN"/>
    <property type="match status" value="1"/>
</dbReference>
<keyword evidence="3" id="KW-1185">Reference proteome</keyword>
<dbReference type="Pfam" id="PF12730">
    <property type="entry name" value="ABC2_membrane_4"/>
    <property type="match status" value="1"/>
</dbReference>
<feature type="transmembrane region" description="Helical" evidence="1">
    <location>
        <begin position="75"/>
        <end position="95"/>
    </location>
</feature>
<accession>A0A8J3TGH3</accession>
<keyword evidence="1" id="KW-0812">Transmembrane</keyword>
<dbReference type="EMBL" id="BOON01000005">
    <property type="protein sequence ID" value="GII21030.1"/>
    <property type="molecule type" value="Genomic_DNA"/>
</dbReference>
<dbReference type="PANTHER" id="PTHR37305">
    <property type="entry name" value="INTEGRAL MEMBRANE PROTEIN-RELATED"/>
    <property type="match status" value="1"/>
</dbReference>
<evidence type="ECO:0000313" key="3">
    <source>
        <dbReference type="Proteomes" id="UP000599074"/>
    </source>
</evidence>
<feature type="transmembrane region" description="Helical" evidence="1">
    <location>
        <begin position="20"/>
        <end position="38"/>
    </location>
</feature>
<dbReference type="AlphaFoldDB" id="A0A8J3TGH3"/>
<name>A0A8J3TGH3_9ACTN</name>
<proteinExistence type="predicted"/>
<evidence type="ECO:0000313" key="2">
    <source>
        <dbReference type="EMBL" id="GII21030.1"/>
    </source>
</evidence>
<sequence>MNRLIRSELLKIRTTHTWWIFALATVAGTAAALALNFLQAHLFLNATDDIASGSSPDQAQSIAAQSQVVTQAANIFTSGQFLGCLFAALIGILLITNEYYHQTATATFLTTPHRTTVVVGKLVTAVMYSAVFWLVSTAIAIPAGLIFFQAEGLPSHLGDWDVIRAVLLNLMAFAIWAVFGVGFGALIRSQIGATITVSVVYVVGFSAADLIFTLLHQWLQQDWIRTAQVIVPSTASQVMLAPVKLFPQSPPQWVGALVLIGYGLIAGLIGTLILRKRDVS</sequence>
<feature type="transmembrane region" description="Helical" evidence="1">
    <location>
        <begin position="162"/>
        <end position="187"/>
    </location>
</feature>
<comment type="caution">
    <text evidence="2">The sequence shown here is derived from an EMBL/GenBank/DDBJ whole genome shotgun (WGS) entry which is preliminary data.</text>
</comment>
<gene>
    <name evidence="2" type="ORF">Pme01_06270</name>
</gene>
<dbReference type="GO" id="GO:0005886">
    <property type="term" value="C:plasma membrane"/>
    <property type="evidence" value="ECO:0007669"/>
    <property type="project" value="UniProtKB-SubCell"/>
</dbReference>
<keyword evidence="1" id="KW-1133">Transmembrane helix</keyword>
<keyword evidence="1" id="KW-0472">Membrane</keyword>